<reference evidence="1 2" key="1">
    <citation type="submission" date="2022-12" db="EMBL/GenBank/DDBJ databases">
        <title>Sphingomonas abieness sp. nov., an endophytic bacterium isolated from Abies koreana.</title>
        <authorList>
            <person name="Jiang L."/>
            <person name="Lee J."/>
        </authorList>
    </citation>
    <scope>NUCLEOTIDE SEQUENCE [LARGE SCALE GENOMIC DNA]</scope>
    <source>
        <strain evidence="2">PAMB 00755</strain>
    </source>
</reference>
<evidence type="ECO:0008006" key="3">
    <source>
        <dbReference type="Google" id="ProtNLM"/>
    </source>
</evidence>
<sequence>MAVLLGNQYLAWLESATAGTYNPIKGQGTFSETRNPQEIDTSDKTTAGFNTGAFGNVAWKGELDVKVKLPDVNGYTRLETQCNAGIPFNFQIRKNGLAGVVADAIFSASVYGAITSRTFNKDGTVDVKVSLSLADAPTVDTLA</sequence>
<gene>
    <name evidence="1" type="ORF">PBT88_07435</name>
</gene>
<evidence type="ECO:0000313" key="1">
    <source>
        <dbReference type="EMBL" id="WBO23932.1"/>
    </source>
</evidence>
<name>A0ABY7NTP9_9SPHN</name>
<organism evidence="1 2">
    <name type="scientific">Sphingomonas abietis</name>
    <dbReference type="NCBI Taxonomy" id="3012344"/>
    <lineage>
        <taxon>Bacteria</taxon>
        <taxon>Pseudomonadati</taxon>
        <taxon>Pseudomonadota</taxon>
        <taxon>Alphaproteobacteria</taxon>
        <taxon>Sphingomonadales</taxon>
        <taxon>Sphingomonadaceae</taxon>
        <taxon>Sphingomonas</taxon>
    </lineage>
</organism>
<dbReference type="EMBL" id="CP115174">
    <property type="protein sequence ID" value="WBO23932.1"/>
    <property type="molecule type" value="Genomic_DNA"/>
</dbReference>
<dbReference type="RefSeq" id="WP_270078561.1">
    <property type="nucleotide sequence ID" value="NZ_CP115174.1"/>
</dbReference>
<keyword evidence="2" id="KW-1185">Reference proteome</keyword>
<accession>A0ABY7NTP9</accession>
<evidence type="ECO:0000313" key="2">
    <source>
        <dbReference type="Proteomes" id="UP001210865"/>
    </source>
</evidence>
<protein>
    <recommendedName>
        <fullName evidence="3">Phage tail protein</fullName>
    </recommendedName>
</protein>
<proteinExistence type="predicted"/>
<dbReference type="Proteomes" id="UP001210865">
    <property type="component" value="Chromosome"/>
</dbReference>